<feature type="transmembrane region" description="Helical" evidence="7">
    <location>
        <begin position="410"/>
        <end position="429"/>
    </location>
</feature>
<keyword evidence="4 7" id="KW-1133">Transmembrane helix</keyword>
<evidence type="ECO:0000259" key="8">
    <source>
        <dbReference type="Pfam" id="PF08016"/>
    </source>
</evidence>
<feature type="domain" description="Polycystin cation channel PKD1/PKD2" evidence="8">
    <location>
        <begin position="277"/>
        <end position="494"/>
    </location>
</feature>
<feature type="transmembrane region" description="Helical" evidence="7">
    <location>
        <begin position="468"/>
        <end position="489"/>
    </location>
</feature>
<dbReference type="InterPro" id="IPR003915">
    <property type="entry name" value="PKD_2"/>
</dbReference>
<accession>A0A1I8GYK7</accession>
<sequence length="534" mass="59961">VIVIGFILVVIFRKDYDVEHTPLRAFAYLHELQSEAKKDPLRKEAISSSVNACLAILLLFLQYCICYASLDPMIFQLHESVLNHLKYADIESVSNTVDQMYSALNDSFLQSVFPKSGSKLISDGCGYRLSRVSVRQLRRRRKPVSVGLVSDRDKDETRCFAPGWTELTPCNLTNGELLAQAFMNRVDGAGYSGQLAEYRGGGFSILLPDSLEQSRALIGELKSLNWLDRHTRFVAIDLDLLYSDINLFTSVTLAVELQPFGGALVSHQLLSTRLYRYVGAMGVFALVSEILAGIIVLIRLVLLLLRLRKFRDFWNSFENWLDVGVALSMTATASIYGVRTANTGAALEAAVNGGRPQLRALLLLNQYFYYCLGAGTFMLQLSLLGLVRFSTNLSHLLATLRLSLSQMRSFSIVFCVIFVAFSLLMNLLLGSVQQQFNSPAGTMSTLFTAMLGKFDIQIVTHHGLLPKIAFSIYVSFLTFVIVNFFVSVLNESYEMSKNCEVAGARDFQIVQFILQRFKNTFWNRAQESRMWILT</sequence>
<dbReference type="Proteomes" id="UP000095280">
    <property type="component" value="Unplaced"/>
</dbReference>
<feature type="transmembrane region" description="Helical" evidence="7">
    <location>
        <begin position="319"/>
        <end position="338"/>
    </location>
</feature>
<comment type="similarity">
    <text evidence="2">Belongs to the polycystin family.</text>
</comment>
<evidence type="ECO:0000256" key="6">
    <source>
        <dbReference type="ARBA" id="ARBA00023180"/>
    </source>
</evidence>
<dbReference type="GO" id="GO:0050982">
    <property type="term" value="P:detection of mechanical stimulus"/>
    <property type="evidence" value="ECO:0007669"/>
    <property type="project" value="TreeGrafter"/>
</dbReference>
<protein>
    <submittedName>
        <fullName evidence="11">PKD_channel domain-containing protein</fullName>
    </submittedName>
</protein>
<evidence type="ECO:0000313" key="10">
    <source>
        <dbReference type="Proteomes" id="UP000095280"/>
    </source>
</evidence>
<feature type="transmembrane region" description="Helical" evidence="7">
    <location>
        <begin position="367"/>
        <end position="389"/>
    </location>
</feature>
<keyword evidence="3 7" id="KW-0812">Transmembrane</keyword>
<dbReference type="PRINTS" id="PR01433">
    <property type="entry name" value="POLYCYSTIN2"/>
</dbReference>
<evidence type="ECO:0000256" key="1">
    <source>
        <dbReference type="ARBA" id="ARBA00004141"/>
    </source>
</evidence>
<keyword evidence="5 7" id="KW-0472">Membrane</keyword>
<dbReference type="GO" id="GO:0005509">
    <property type="term" value="F:calcium ion binding"/>
    <property type="evidence" value="ECO:0007669"/>
    <property type="project" value="InterPro"/>
</dbReference>
<evidence type="ECO:0000256" key="7">
    <source>
        <dbReference type="SAM" id="Phobius"/>
    </source>
</evidence>
<dbReference type="InterPro" id="IPR013122">
    <property type="entry name" value="PKD1_2_channel"/>
</dbReference>
<keyword evidence="10" id="KW-1185">Reference proteome</keyword>
<dbReference type="InterPro" id="IPR051223">
    <property type="entry name" value="Polycystin"/>
</dbReference>
<dbReference type="GO" id="GO:0016020">
    <property type="term" value="C:membrane"/>
    <property type="evidence" value="ECO:0007669"/>
    <property type="project" value="UniProtKB-SubCell"/>
</dbReference>
<evidence type="ECO:0000256" key="4">
    <source>
        <dbReference type="ARBA" id="ARBA00022989"/>
    </source>
</evidence>
<dbReference type="Pfam" id="PF20519">
    <property type="entry name" value="Polycystin_dom"/>
    <property type="match status" value="1"/>
</dbReference>
<dbReference type="GO" id="GO:0005262">
    <property type="term" value="F:calcium channel activity"/>
    <property type="evidence" value="ECO:0007669"/>
    <property type="project" value="TreeGrafter"/>
</dbReference>
<dbReference type="WBParaSite" id="maker-uti_cns_0003563-snap-gene-0.14-mRNA-1">
    <property type="protein sequence ID" value="maker-uti_cns_0003563-snap-gene-0.14-mRNA-1"/>
    <property type="gene ID" value="maker-uti_cns_0003563-snap-gene-0.14"/>
</dbReference>
<proteinExistence type="inferred from homology"/>
<dbReference type="AlphaFoldDB" id="A0A1I8GYK7"/>
<evidence type="ECO:0000259" key="9">
    <source>
        <dbReference type="Pfam" id="PF20519"/>
    </source>
</evidence>
<evidence type="ECO:0000256" key="5">
    <source>
        <dbReference type="ARBA" id="ARBA00023136"/>
    </source>
</evidence>
<dbReference type="PANTHER" id="PTHR10877:SF150">
    <property type="entry name" value="REJ DOMAIN-CONTAINING PROTEIN"/>
    <property type="match status" value="1"/>
</dbReference>
<comment type="subcellular location">
    <subcellularLocation>
        <location evidence="1">Membrane</location>
        <topology evidence="1">Multi-pass membrane protein</topology>
    </subcellularLocation>
</comment>
<keyword evidence="6" id="KW-0325">Glycoprotein</keyword>
<evidence type="ECO:0000313" key="11">
    <source>
        <dbReference type="WBParaSite" id="maker-uti_cns_0003563-snap-gene-0.14-mRNA-1"/>
    </source>
</evidence>
<reference evidence="11" key="1">
    <citation type="submission" date="2016-11" db="UniProtKB">
        <authorList>
            <consortium name="WormBaseParasite"/>
        </authorList>
    </citation>
    <scope>IDENTIFICATION</scope>
</reference>
<dbReference type="Pfam" id="PF08016">
    <property type="entry name" value="PKD_channel"/>
    <property type="match status" value="1"/>
</dbReference>
<dbReference type="InterPro" id="IPR046791">
    <property type="entry name" value="Polycystin_dom"/>
</dbReference>
<feature type="domain" description="Polycystin" evidence="9">
    <location>
        <begin position="152"/>
        <end position="274"/>
    </location>
</feature>
<evidence type="ECO:0000256" key="3">
    <source>
        <dbReference type="ARBA" id="ARBA00022692"/>
    </source>
</evidence>
<name>A0A1I8GYK7_9PLAT</name>
<organism evidence="10 11">
    <name type="scientific">Macrostomum lignano</name>
    <dbReference type="NCBI Taxonomy" id="282301"/>
    <lineage>
        <taxon>Eukaryota</taxon>
        <taxon>Metazoa</taxon>
        <taxon>Spiralia</taxon>
        <taxon>Lophotrochozoa</taxon>
        <taxon>Platyhelminthes</taxon>
        <taxon>Rhabditophora</taxon>
        <taxon>Macrostomorpha</taxon>
        <taxon>Macrostomida</taxon>
        <taxon>Macrostomidae</taxon>
        <taxon>Macrostomum</taxon>
    </lineage>
</organism>
<feature type="transmembrane region" description="Helical" evidence="7">
    <location>
        <begin position="274"/>
        <end position="307"/>
    </location>
</feature>
<dbReference type="PANTHER" id="PTHR10877">
    <property type="entry name" value="POLYCYSTIN FAMILY MEMBER"/>
    <property type="match status" value="1"/>
</dbReference>
<evidence type="ECO:0000256" key="2">
    <source>
        <dbReference type="ARBA" id="ARBA00007200"/>
    </source>
</evidence>